<dbReference type="EMBL" id="CAJNOR010001159">
    <property type="protein sequence ID" value="CAF1087778.1"/>
    <property type="molecule type" value="Genomic_DNA"/>
</dbReference>
<evidence type="ECO:0000256" key="1">
    <source>
        <dbReference type="SAM" id="Phobius"/>
    </source>
</evidence>
<name>A0A814N6E3_ADIRI</name>
<keyword evidence="3" id="KW-1185">Reference proteome</keyword>
<comment type="caution">
    <text evidence="2">The sequence shown here is derived from an EMBL/GenBank/DDBJ whole genome shotgun (WGS) entry which is preliminary data.</text>
</comment>
<feature type="transmembrane region" description="Helical" evidence="1">
    <location>
        <begin position="108"/>
        <end position="127"/>
    </location>
</feature>
<sequence length="133" mass="15091">MSTGKFWKCPGNPRILQWLLGFGIYGVLFTWLTLITAIERCIDQDNHRRRYIFGICIVGIVILLCFGAIWSIGVSWINATPTKDTTYYYINGKNLFCHSTLRQFCTGVSYTLAIGTFVTITIFGYALKSTTTH</sequence>
<feature type="transmembrane region" description="Helical" evidence="1">
    <location>
        <begin position="15"/>
        <end position="39"/>
    </location>
</feature>
<protein>
    <submittedName>
        <fullName evidence="2">Uncharacterized protein</fullName>
    </submittedName>
</protein>
<keyword evidence="1" id="KW-1133">Transmembrane helix</keyword>
<feature type="transmembrane region" description="Helical" evidence="1">
    <location>
        <begin position="51"/>
        <end position="77"/>
    </location>
</feature>
<gene>
    <name evidence="2" type="ORF">XAT740_LOCUS17669</name>
</gene>
<dbReference type="AlphaFoldDB" id="A0A814N6E3"/>
<organism evidence="2 3">
    <name type="scientific">Adineta ricciae</name>
    <name type="common">Rotifer</name>
    <dbReference type="NCBI Taxonomy" id="249248"/>
    <lineage>
        <taxon>Eukaryota</taxon>
        <taxon>Metazoa</taxon>
        <taxon>Spiralia</taxon>
        <taxon>Gnathifera</taxon>
        <taxon>Rotifera</taxon>
        <taxon>Eurotatoria</taxon>
        <taxon>Bdelloidea</taxon>
        <taxon>Adinetida</taxon>
        <taxon>Adinetidae</taxon>
        <taxon>Adineta</taxon>
    </lineage>
</organism>
<evidence type="ECO:0000313" key="3">
    <source>
        <dbReference type="Proteomes" id="UP000663828"/>
    </source>
</evidence>
<reference evidence="2" key="1">
    <citation type="submission" date="2021-02" db="EMBL/GenBank/DDBJ databases">
        <authorList>
            <person name="Nowell W R."/>
        </authorList>
    </citation>
    <scope>NUCLEOTIDE SEQUENCE</scope>
</reference>
<proteinExistence type="predicted"/>
<evidence type="ECO:0000313" key="2">
    <source>
        <dbReference type="EMBL" id="CAF1087778.1"/>
    </source>
</evidence>
<keyword evidence="1" id="KW-0812">Transmembrane</keyword>
<accession>A0A814N6E3</accession>
<keyword evidence="1" id="KW-0472">Membrane</keyword>
<dbReference type="Proteomes" id="UP000663828">
    <property type="component" value="Unassembled WGS sequence"/>
</dbReference>